<comment type="caution">
    <text evidence="3">The sequence shown here is derived from an EMBL/GenBank/DDBJ whole genome shotgun (WGS) entry which is preliminary data.</text>
</comment>
<organism evidence="3 4">
    <name type="scientific">Microbacterium yannicii</name>
    <dbReference type="NCBI Taxonomy" id="671622"/>
    <lineage>
        <taxon>Bacteria</taxon>
        <taxon>Bacillati</taxon>
        <taxon>Actinomycetota</taxon>
        <taxon>Actinomycetes</taxon>
        <taxon>Micrococcales</taxon>
        <taxon>Microbacteriaceae</taxon>
        <taxon>Microbacterium</taxon>
    </lineage>
</organism>
<protein>
    <submittedName>
        <fullName evidence="3">Uncharacterized protein</fullName>
    </submittedName>
</protein>
<feature type="transmembrane region" description="Helical" evidence="2">
    <location>
        <begin position="249"/>
        <end position="272"/>
    </location>
</feature>
<evidence type="ECO:0000313" key="4">
    <source>
        <dbReference type="Proteomes" id="UP001501407"/>
    </source>
</evidence>
<keyword evidence="2" id="KW-0472">Membrane</keyword>
<dbReference type="RefSeq" id="WP_194412661.1">
    <property type="nucleotide sequence ID" value="NZ_BAABKZ010000001.1"/>
</dbReference>
<gene>
    <name evidence="3" type="ORF">GCM10025760_08080</name>
</gene>
<dbReference type="Proteomes" id="UP001501407">
    <property type="component" value="Unassembled WGS sequence"/>
</dbReference>
<feature type="transmembrane region" description="Helical" evidence="2">
    <location>
        <begin position="371"/>
        <end position="387"/>
    </location>
</feature>
<proteinExistence type="predicted"/>
<feature type="transmembrane region" description="Helical" evidence="2">
    <location>
        <begin position="329"/>
        <end position="351"/>
    </location>
</feature>
<accession>A0ABP9M165</accession>
<sequence length="469" mass="50371">MIAVLDVLRTAGRLLWRHWPALLAWYAAGVLGRYVVIEAAGFVGAYNAVAGSLLLPLAILSRLVALVAMLLVVRDGMRQLDAISPLPEDAATRRRQFADALLAGILPFFAFYAAWGLLREDAAAYSARALEVSAGLNFTAIVDKTDPAGDGLAGALTLTPLTFAIVVVAFALRWVLKRYRQRLPRWFGVIVVYLEAVWVYFAALVLSVAIEAVTGWVQTRQAMVWLDDLRATVSAAFAPLAWIWEGVEWLLGEAGGIILLPLAWLAIAGVVYGQAVAPEPVPTDALGGAVAARVRSRYRTLPARLRARLRDIWADIASRFTPIGEAIVLMWRAGPVLIGGFVLLYTVLLAVQGWAEWGLLRLIGPHDLNDFWLVFDQAIFLVVPVLIEPIRIALVAGGYDAVIGRLVSRRAAAAAPSSAVAPSTEQAVPAAPAESESDHGSTTKRTLSGQSSDEITSTPNGPTASRGTT</sequence>
<feature type="compositionally biased region" description="Polar residues" evidence="1">
    <location>
        <begin position="443"/>
        <end position="469"/>
    </location>
</feature>
<evidence type="ECO:0000313" key="3">
    <source>
        <dbReference type="EMBL" id="GAA5087244.1"/>
    </source>
</evidence>
<feature type="transmembrane region" description="Helical" evidence="2">
    <location>
        <begin position="100"/>
        <end position="118"/>
    </location>
</feature>
<keyword evidence="4" id="KW-1185">Reference proteome</keyword>
<feature type="transmembrane region" description="Helical" evidence="2">
    <location>
        <begin position="152"/>
        <end position="174"/>
    </location>
</feature>
<feature type="region of interest" description="Disordered" evidence="1">
    <location>
        <begin position="418"/>
        <end position="469"/>
    </location>
</feature>
<evidence type="ECO:0000256" key="1">
    <source>
        <dbReference type="SAM" id="MobiDB-lite"/>
    </source>
</evidence>
<keyword evidence="2" id="KW-0812">Transmembrane</keyword>
<feature type="transmembrane region" description="Helical" evidence="2">
    <location>
        <begin position="186"/>
        <end position="210"/>
    </location>
</feature>
<reference evidence="4" key="1">
    <citation type="journal article" date="2019" name="Int. J. Syst. Evol. Microbiol.">
        <title>The Global Catalogue of Microorganisms (GCM) 10K type strain sequencing project: providing services to taxonomists for standard genome sequencing and annotation.</title>
        <authorList>
            <consortium name="The Broad Institute Genomics Platform"/>
            <consortium name="The Broad Institute Genome Sequencing Center for Infectious Disease"/>
            <person name="Wu L."/>
            <person name="Ma J."/>
        </authorList>
    </citation>
    <scope>NUCLEOTIDE SEQUENCE [LARGE SCALE GENOMIC DNA]</scope>
    <source>
        <strain evidence="4">JCM 18959</strain>
    </source>
</reference>
<keyword evidence="2" id="KW-1133">Transmembrane helix</keyword>
<evidence type="ECO:0000256" key="2">
    <source>
        <dbReference type="SAM" id="Phobius"/>
    </source>
</evidence>
<dbReference type="EMBL" id="BAABKZ010000001">
    <property type="protein sequence ID" value="GAA5087244.1"/>
    <property type="molecule type" value="Genomic_DNA"/>
</dbReference>
<feature type="transmembrane region" description="Helical" evidence="2">
    <location>
        <begin position="53"/>
        <end position="73"/>
    </location>
</feature>
<name>A0ABP9M165_9MICO</name>
<feature type="transmembrane region" description="Helical" evidence="2">
    <location>
        <begin position="21"/>
        <end position="47"/>
    </location>
</feature>